<name>A0A4V3D585_9BACI</name>
<evidence type="ECO:0000313" key="1">
    <source>
        <dbReference type="EMBL" id="TDQ39117.1"/>
    </source>
</evidence>
<dbReference type="AlphaFoldDB" id="A0A4V3D585"/>
<organism evidence="1 2">
    <name type="scientific">Aureibacillus halotolerans</name>
    <dbReference type="NCBI Taxonomy" id="1508390"/>
    <lineage>
        <taxon>Bacteria</taxon>
        <taxon>Bacillati</taxon>
        <taxon>Bacillota</taxon>
        <taxon>Bacilli</taxon>
        <taxon>Bacillales</taxon>
        <taxon>Bacillaceae</taxon>
        <taxon>Aureibacillus</taxon>
    </lineage>
</organism>
<dbReference type="EMBL" id="SNYJ01000008">
    <property type="protein sequence ID" value="TDQ39117.1"/>
    <property type="molecule type" value="Genomic_DNA"/>
</dbReference>
<protein>
    <submittedName>
        <fullName evidence="1">Uncharacterized protein</fullName>
    </submittedName>
</protein>
<proteinExistence type="predicted"/>
<comment type="caution">
    <text evidence="1">The sequence shown here is derived from an EMBL/GenBank/DDBJ whole genome shotgun (WGS) entry which is preliminary data.</text>
</comment>
<evidence type="ECO:0000313" key="2">
    <source>
        <dbReference type="Proteomes" id="UP000295632"/>
    </source>
</evidence>
<dbReference type="Proteomes" id="UP000295632">
    <property type="component" value="Unassembled WGS sequence"/>
</dbReference>
<accession>A0A4V3D585</accession>
<dbReference type="RefSeq" id="WP_133580557.1">
    <property type="nucleotide sequence ID" value="NZ_SNYJ01000008.1"/>
</dbReference>
<keyword evidence="2" id="KW-1185">Reference proteome</keyword>
<gene>
    <name evidence="1" type="ORF">EV213_10864</name>
</gene>
<reference evidence="1 2" key="1">
    <citation type="submission" date="2019-03" db="EMBL/GenBank/DDBJ databases">
        <title>Genomic Encyclopedia of Type Strains, Phase IV (KMG-IV): sequencing the most valuable type-strain genomes for metagenomic binning, comparative biology and taxonomic classification.</title>
        <authorList>
            <person name="Goeker M."/>
        </authorList>
    </citation>
    <scope>NUCLEOTIDE SEQUENCE [LARGE SCALE GENOMIC DNA]</scope>
    <source>
        <strain evidence="1 2">DSM 28697</strain>
    </source>
</reference>
<sequence>MWRVILIGAAIWLLFTSDHPWTPDNLPKTIEQFQLKIENAGEMSLFQKHGEDGYLAFAPDELQGKPAEDAVNQVLDRLTPKQGKSTEEYLADLKELGYTSIESFQMLLHDKDGLFSWIWPNS</sequence>